<dbReference type="PANTHER" id="PTHR43155">
    <property type="entry name" value="CYCLIC DI-GMP PHOSPHODIESTERASE PA4108-RELATED"/>
    <property type="match status" value="1"/>
</dbReference>
<gene>
    <name evidence="2" type="ORF">X474_06000</name>
</gene>
<sequence length="326" mass="37210">MNQQLADSVEAAYFPVSPLMILPETIGEFGVYLKLHGRFVLYAHPMEPFTENHRRRLYENGVEEIFILTKQRGLFNQYMENYLGQFLENEKTPIKERAKVFYKASADILKQTFESRLPANLDRKQYEVLFKYVTLGTNFLSKEDALKSMAPLISHDYQTFSHSVHVFLFATALLQTYNMEQEDLIYAGMGAILHDIGKTKIRKSILNKPGRLTKEEMEEIKTHPLKGVAVCANLPLRGETMNCILFHHERMDGKGYPSGVKGLELPLAVRAVSLADVYDALTTNRPYGTAKPPFEALSMMREEMDGQLDPKMFKRFVLVLSGADIV</sequence>
<proteinExistence type="predicted"/>
<dbReference type="OrthoDB" id="9776628at2"/>
<feature type="domain" description="HD-GYP" evidence="1">
    <location>
        <begin position="137"/>
        <end position="326"/>
    </location>
</feature>
<dbReference type="GO" id="GO:0016787">
    <property type="term" value="F:hydrolase activity"/>
    <property type="evidence" value="ECO:0007669"/>
    <property type="project" value="UniProtKB-KW"/>
</dbReference>
<comment type="caution">
    <text evidence="2">The sequence shown here is derived from an EMBL/GenBank/DDBJ whole genome shotgun (WGS) entry which is preliminary data.</text>
</comment>
<dbReference type="InterPro" id="IPR037522">
    <property type="entry name" value="HD_GYP_dom"/>
</dbReference>
<dbReference type="Proteomes" id="UP000032233">
    <property type="component" value="Unassembled WGS sequence"/>
</dbReference>
<dbReference type="InterPro" id="IPR006675">
    <property type="entry name" value="HDIG_dom"/>
</dbReference>
<evidence type="ECO:0000313" key="2">
    <source>
        <dbReference type="EMBL" id="KIX15012.1"/>
    </source>
</evidence>
<protein>
    <submittedName>
        <fullName evidence="2">HD family phosphohydrolase</fullName>
    </submittedName>
</protein>
<dbReference type="PROSITE" id="PS51832">
    <property type="entry name" value="HD_GYP"/>
    <property type="match status" value="1"/>
</dbReference>
<evidence type="ECO:0000259" key="1">
    <source>
        <dbReference type="PROSITE" id="PS51832"/>
    </source>
</evidence>
<dbReference type="RefSeq" id="WP_044347316.1">
    <property type="nucleotide sequence ID" value="NZ_AZAC01000005.1"/>
</dbReference>
<name>A0A0D2GJV8_9BACT</name>
<dbReference type="SUPFAM" id="SSF109604">
    <property type="entry name" value="HD-domain/PDEase-like"/>
    <property type="match status" value="1"/>
</dbReference>
<evidence type="ECO:0000313" key="3">
    <source>
        <dbReference type="Proteomes" id="UP000032233"/>
    </source>
</evidence>
<accession>A0A0D2GJV8</accession>
<dbReference type="Gene3D" id="1.10.3210.10">
    <property type="entry name" value="Hypothetical protein af1432"/>
    <property type="match status" value="1"/>
</dbReference>
<keyword evidence="2" id="KW-0378">Hydrolase</keyword>
<keyword evidence="3" id="KW-1185">Reference proteome</keyword>
<reference evidence="2 3" key="1">
    <citation type="submission" date="2013-11" db="EMBL/GenBank/DDBJ databases">
        <title>Metagenomic analysis of a methanogenic consortium involved in long chain n-alkane degradation.</title>
        <authorList>
            <person name="Davidova I.A."/>
            <person name="Callaghan A.V."/>
            <person name="Wawrik B."/>
            <person name="Pruitt S."/>
            <person name="Marks C."/>
            <person name="Duncan K.E."/>
            <person name="Suflita J.M."/>
        </authorList>
    </citation>
    <scope>NUCLEOTIDE SEQUENCE [LARGE SCALE GENOMIC DNA]</scope>
    <source>
        <strain evidence="2 3">SPR</strain>
    </source>
</reference>
<dbReference type="CDD" id="cd00077">
    <property type="entry name" value="HDc"/>
    <property type="match status" value="1"/>
</dbReference>
<dbReference type="STRING" id="1429043.X474_06000"/>
<dbReference type="PANTHER" id="PTHR43155:SF2">
    <property type="entry name" value="CYCLIC DI-GMP PHOSPHODIESTERASE PA4108"/>
    <property type="match status" value="1"/>
</dbReference>
<dbReference type="AlphaFoldDB" id="A0A0D2GJV8"/>
<dbReference type="InParanoid" id="A0A0D2GJV8"/>
<dbReference type="SMART" id="SM00471">
    <property type="entry name" value="HDc"/>
    <property type="match status" value="1"/>
</dbReference>
<dbReference type="EMBL" id="AZAC01000005">
    <property type="protein sequence ID" value="KIX15012.1"/>
    <property type="molecule type" value="Genomic_DNA"/>
</dbReference>
<dbReference type="NCBIfam" id="TIGR00277">
    <property type="entry name" value="HDIG"/>
    <property type="match status" value="1"/>
</dbReference>
<organism evidence="2 3">
    <name type="scientific">Dethiosulfatarculus sandiegensis</name>
    <dbReference type="NCBI Taxonomy" id="1429043"/>
    <lineage>
        <taxon>Bacteria</taxon>
        <taxon>Pseudomonadati</taxon>
        <taxon>Thermodesulfobacteriota</taxon>
        <taxon>Desulfarculia</taxon>
        <taxon>Desulfarculales</taxon>
        <taxon>Desulfarculaceae</taxon>
        <taxon>Dethiosulfatarculus</taxon>
    </lineage>
</organism>
<dbReference type="Pfam" id="PF13487">
    <property type="entry name" value="HD_5"/>
    <property type="match status" value="1"/>
</dbReference>
<dbReference type="InterPro" id="IPR003607">
    <property type="entry name" value="HD/PDEase_dom"/>
</dbReference>